<dbReference type="EMBL" id="GBXM01070943">
    <property type="protein sequence ID" value="JAH37634.1"/>
    <property type="molecule type" value="Transcribed_RNA"/>
</dbReference>
<reference evidence="2" key="1">
    <citation type="submission" date="2014-11" db="EMBL/GenBank/DDBJ databases">
        <authorList>
            <person name="Amaro Gonzalez C."/>
        </authorList>
    </citation>
    <scope>NUCLEOTIDE SEQUENCE</scope>
</reference>
<organism evidence="2">
    <name type="scientific">Anguilla anguilla</name>
    <name type="common">European freshwater eel</name>
    <name type="synonym">Muraena anguilla</name>
    <dbReference type="NCBI Taxonomy" id="7936"/>
    <lineage>
        <taxon>Eukaryota</taxon>
        <taxon>Metazoa</taxon>
        <taxon>Chordata</taxon>
        <taxon>Craniata</taxon>
        <taxon>Vertebrata</taxon>
        <taxon>Euteleostomi</taxon>
        <taxon>Actinopterygii</taxon>
        <taxon>Neopterygii</taxon>
        <taxon>Teleostei</taxon>
        <taxon>Anguilliformes</taxon>
        <taxon>Anguillidae</taxon>
        <taxon>Anguilla</taxon>
    </lineage>
</organism>
<name>A0A0E9S876_ANGAN</name>
<accession>A0A0E9S876</accession>
<keyword evidence="1" id="KW-0732">Signal</keyword>
<sequence length="35" mass="3946">MYIILCLKFVFVFLFSRSSGSCLNSGCKHSQLNCV</sequence>
<protein>
    <submittedName>
        <fullName evidence="2">Uncharacterized protein</fullName>
    </submittedName>
</protein>
<reference evidence="2" key="2">
    <citation type="journal article" date="2015" name="Fish Shellfish Immunol.">
        <title>Early steps in the European eel (Anguilla anguilla)-Vibrio vulnificus interaction in the gills: Role of the RtxA13 toxin.</title>
        <authorList>
            <person name="Callol A."/>
            <person name="Pajuelo D."/>
            <person name="Ebbesson L."/>
            <person name="Teles M."/>
            <person name="MacKenzie S."/>
            <person name="Amaro C."/>
        </authorList>
    </citation>
    <scope>NUCLEOTIDE SEQUENCE</scope>
</reference>
<evidence type="ECO:0000256" key="1">
    <source>
        <dbReference type="SAM" id="SignalP"/>
    </source>
</evidence>
<feature type="chain" id="PRO_5002432754" evidence="1">
    <location>
        <begin position="21"/>
        <end position="35"/>
    </location>
</feature>
<dbReference type="AlphaFoldDB" id="A0A0E9S876"/>
<proteinExistence type="predicted"/>
<evidence type="ECO:0000313" key="2">
    <source>
        <dbReference type="EMBL" id="JAH37634.1"/>
    </source>
</evidence>
<feature type="signal peptide" evidence="1">
    <location>
        <begin position="1"/>
        <end position="20"/>
    </location>
</feature>